<comment type="caution">
    <text evidence="3">The sequence shown here is derived from an EMBL/GenBank/DDBJ whole genome shotgun (WGS) entry which is preliminary data.</text>
</comment>
<dbReference type="GO" id="GO:0003700">
    <property type="term" value="F:DNA-binding transcription factor activity"/>
    <property type="evidence" value="ECO:0007669"/>
    <property type="project" value="InterPro"/>
</dbReference>
<keyword evidence="4" id="KW-1185">Reference proteome</keyword>
<sequence>MRHAERESRRQGRAIQDGLVMTAVQAHYAQYLVWAKRGLAMSALAEHTRTTAANVTQVVARMERHGLVRRERSSTDGRSVVARITARGAHQFWLLLARLRGVESRHRADAPHGRTTSLAAALRRLAPPRPRLAPDPPPMRRRARPRSPAGP</sequence>
<dbReference type="Proteomes" id="UP000652354">
    <property type="component" value="Unassembled WGS sequence"/>
</dbReference>
<dbReference type="AlphaFoldDB" id="A0A919UF91"/>
<evidence type="ECO:0000313" key="4">
    <source>
        <dbReference type="Proteomes" id="UP000652354"/>
    </source>
</evidence>
<feature type="domain" description="HTH marR-type" evidence="2">
    <location>
        <begin position="1"/>
        <end position="127"/>
    </location>
</feature>
<protein>
    <recommendedName>
        <fullName evidence="2">HTH marR-type domain-containing protein</fullName>
    </recommendedName>
</protein>
<dbReference type="PROSITE" id="PS50995">
    <property type="entry name" value="HTH_MARR_2"/>
    <property type="match status" value="1"/>
</dbReference>
<name>A0A919UF91_9MICO</name>
<dbReference type="EMBL" id="BONR01000001">
    <property type="protein sequence ID" value="GIG53412.1"/>
    <property type="molecule type" value="Genomic_DNA"/>
</dbReference>
<dbReference type="InterPro" id="IPR000835">
    <property type="entry name" value="HTH_MarR-typ"/>
</dbReference>
<organism evidence="3 4">
    <name type="scientific">Demequina activiva</name>
    <dbReference type="NCBI Taxonomy" id="1582364"/>
    <lineage>
        <taxon>Bacteria</taxon>
        <taxon>Bacillati</taxon>
        <taxon>Actinomycetota</taxon>
        <taxon>Actinomycetes</taxon>
        <taxon>Micrococcales</taxon>
        <taxon>Demequinaceae</taxon>
        <taxon>Demequina</taxon>
    </lineage>
</organism>
<gene>
    <name evidence="3" type="ORF">Dac01nite_01640</name>
</gene>
<dbReference type="PANTHER" id="PTHR33164">
    <property type="entry name" value="TRANSCRIPTIONAL REGULATOR, MARR FAMILY"/>
    <property type="match status" value="1"/>
</dbReference>
<dbReference type="InterPro" id="IPR036388">
    <property type="entry name" value="WH-like_DNA-bd_sf"/>
</dbReference>
<reference evidence="3" key="1">
    <citation type="submission" date="2021-01" db="EMBL/GenBank/DDBJ databases">
        <title>Whole genome shotgun sequence of Demequina activiva NBRC 110675.</title>
        <authorList>
            <person name="Komaki H."/>
            <person name="Tamura T."/>
        </authorList>
    </citation>
    <scope>NUCLEOTIDE SEQUENCE</scope>
    <source>
        <strain evidence="3">NBRC 110675</strain>
    </source>
</reference>
<dbReference type="SUPFAM" id="SSF46785">
    <property type="entry name" value="Winged helix' DNA-binding domain"/>
    <property type="match status" value="1"/>
</dbReference>
<dbReference type="Gene3D" id="1.10.10.10">
    <property type="entry name" value="Winged helix-like DNA-binding domain superfamily/Winged helix DNA-binding domain"/>
    <property type="match status" value="1"/>
</dbReference>
<accession>A0A919UF91</accession>
<proteinExistence type="predicted"/>
<dbReference type="InterPro" id="IPR039422">
    <property type="entry name" value="MarR/SlyA-like"/>
</dbReference>
<dbReference type="SMART" id="SM00347">
    <property type="entry name" value="HTH_MARR"/>
    <property type="match status" value="1"/>
</dbReference>
<feature type="compositionally biased region" description="Pro residues" evidence="1">
    <location>
        <begin position="127"/>
        <end position="137"/>
    </location>
</feature>
<dbReference type="PANTHER" id="PTHR33164:SF43">
    <property type="entry name" value="HTH-TYPE TRANSCRIPTIONAL REPRESSOR YETL"/>
    <property type="match status" value="1"/>
</dbReference>
<dbReference type="Pfam" id="PF12802">
    <property type="entry name" value="MarR_2"/>
    <property type="match status" value="1"/>
</dbReference>
<evidence type="ECO:0000256" key="1">
    <source>
        <dbReference type="SAM" id="MobiDB-lite"/>
    </source>
</evidence>
<dbReference type="GO" id="GO:0006950">
    <property type="term" value="P:response to stress"/>
    <property type="evidence" value="ECO:0007669"/>
    <property type="project" value="TreeGrafter"/>
</dbReference>
<dbReference type="InterPro" id="IPR036390">
    <property type="entry name" value="WH_DNA-bd_sf"/>
</dbReference>
<evidence type="ECO:0000259" key="2">
    <source>
        <dbReference type="PROSITE" id="PS50995"/>
    </source>
</evidence>
<feature type="region of interest" description="Disordered" evidence="1">
    <location>
        <begin position="104"/>
        <end position="151"/>
    </location>
</feature>
<evidence type="ECO:0000313" key="3">
    <source>
        <dbReference type="EMBL" id="GIG53412.1"/>
    </source>
</evidence>